<evidence type="ECO:0000313" key="5">
    <source>
        <dbReference type="Proteomes" id="UP000742786"/>
    </source>
</evidence>
<dbReference type="InterPro" id="IPR001064">
    <property type="entry name" value="Beta/gamma_crystallin"/>
</dbReference>
<gene>
    <name evidence="4" type="ORF">GTOL_10934</name>
</gene>
<accession>A0A916J321</accession>
<dbReference type="SMART" id="SM00247">
    <property type="entry name" value="XTALbg"/>
    <property type="match status" value="1"/>
</dbReference>
<name>A0A916J321_9PROT</name>
<dbReference type="RefSeq" id="WP_220635057.1">
    <property type="nucleotide sequence ID" value="NZ_CAJQUM010000001.1"/>
</dbReference>
<comment type="similarity">
    <text evidence="1">Belongs to the beta/gamma-crystallin family.</text>
</comment>
<organism evidence="4 5">
    <name type="scientific">Georgfuchsia toluolica</name>
    <dbReference type="NCBI Taxonomy" id="424218"/>
    <lineage>
        <taxon>Bacteria</taxon>
        <taxon>Pseudomonadati</taxon>
        <taxon>Pseudomonadota</taxon>
        <taxon>Betaproteobacteria</taxon>
        <taxon>Nitrosomonadales</taxon>
        <taxon>Sterolibacteriaceae</taxon>
        <taxon>Georgfuchsia</taxon>
    </lineage>
</organism>
<dbReference type="Proteomes" id="UP000742786">
    <property type="component" value="Unassembled WGS sequence"/>
</dbReference>
<evidence type="ECO:0000256" key="1">
    <source>
        <dbReference type="ARBA" id="ARBA00009646"/>
    </source>
</evidence>
<keyword evidence="2" id="KW-0677">Repeat</keyword>
<evidence type="ECO:0000259" key="3">
    <source>
        <dbReference type="PROSITE" id="PS50915"/>
    </source>
</evidence>
<evidence type="ECO:0000313" key="4">
    <source>
        <dbReference type="EMBL" id="CAG4883052.1"/>
    </source>
</evidence>
<dbReference type="AlphaFoldDB" id="A0A916J321"/>
<protein>
    <recommendedName>
        <fullName evidence="3">Beta/gamma crystallin 'Greek key' domain-containing protein</fullName>
    </recommendedName>
</protein>
<dbReference type="Gene3D" id="2.60.20.10">
    <property type="entry name" value="Crystallins"/>
    <property type="match status" value="1"/>
</dbReference>
<comment type="caution">
    <text evidence="4">The sequence shown here is derived from an EMBL/GenBank/DDBJ whole genome shotgun (WGS) entry which is preliminary data.</text>
</comment>
<dbReference type="Pfam" id="PF00030">
    <property type="entry name" value="Crystall"/>
    <property type="match status" value="1"/>
</dbReference>
<feature type="domain" description="Beta/gamma crystallin 'Greek key'" evidence="3">
    <location>
        <begin position="53"/>
        <end position="94"/>
    </location>
</feature>
<sequence>MEGLAIATQAVAQVTFYEGEDFESRSFTTQQRVGNFERKGFKDGASSVVVVGERWEVCEDRRFSGRCAILRQGQYPSLAAMGLNDRISSVRILSRDANIDNNR</sequence>
<reference evidence="4" key="1">
    <citation type="submission" date="2021-04" db="EMBL/GenBank/DDBJ databases">
        <authorList>
            <person name="Hornung B."/>
        </authorList>
    </citation>
    <scope>NUCLEOTIDE SEQUENCE</scope>
    <source>
        <strain evidence="4">G5G6</strain>
    </source>
</reference>
<dbReference type="EMBL" id="CAJQUM010000001">
    <property type="protein sequence ID" value="CAG4883052.1"/>
    <property type="molecule type" value="Genomic_DNA"/>
</dbReference>
<keyword evidence="5" id="KW-1185">Reference proteome</keyword>
<evidence type="ECO:0000256" key="2">
    <source>
        <dbReference type="ARBA" id="ARBA00022737"/>
    </source>
</evidence>
<proteinExistence type="inferred from homology"/>
<dbReference type="InterPro" id="IPR011024">
    <property type="entry name" value="G_crystallin-like"/>
</dbReference>
<dbReference type="PROSITE" id="PS50915">
    <property type="entry name" value="CRYSTALLIN_BETA_GAMMA"/>
    <property type="match status" value="1"/>
</dbReference>
<dbReference type="SUPFAM" id="SSF49695">
    <property type="entry name" value="gamma-Crystallin-like"/>
    <property type="match status" value="1"/>
</dbReference>